<name>I3T2C2_LOTJA</name>
<dbReference type="EMBL" id="BT146870">
    <property type="protein sequence ID" value="AFK46664.1"/>
    <property type="molecule type" value="mRNA"/>
</dbReference>
<reference evidence="1" key="1">
    <citation type="submission" date="2012-05" db="EMBL/GenBank/DDBJ databases">
        <authorList>
            <person name="Krishnakumar V."/>
            <person name="Cheung F."/>
            <person name="Xiao Y."/>
            <person name="Chan A."/>
            <person name="Moskal W.A."/>
            <person name="Town C.D."/>
        </authorList>
    </citation>
    <scope>NUCLEOTIDE SEQUENCE</scope>
</reference>
<protein>
    <submittedName>
        <fullName evidence="1">Uncharacterized protein</fullName>
    </submittedName>
</protein>
<accession>I3T2C2</accession>
<evidence type="ECO:0000313" key="1">
    <source>
        <dbReference type="EMBL" id="AFK46664.1"/>
    </source>
</evidence>
<proteinExistence type="evidence at transcript level"/>
<organism evidence="1">
    <name type="scientific">Lotus japonicus</name>
    <name type="common">Lotus corniculatus var. japonicus</name>
    <dbReference type="NCBI Taxonomy" id="34305"/>
    <lineage>
        <taxon>Eukaryota</taxon>
        <taxon>Viridiplantae</taxon>
        <taxon>Streptophyta</taxon>
        <taxon>Embryophyta</taxon>
        <taxon>Tracheophyta</taxon>
        <taxon>Spermatophyta</taxon>
        <taxon>Magnoliopsida</taxon>
        <taxon>eudicotyledons</taxon>
        <taxon>Gunneridae</taxon>
        <taxon>Pentapetalae</taxon>
        <taxon>rosids</taxon>
        <taxon>fabids</taxon>
        <taxon>Fabales</taxon>
        <taxon>Fabaceae</taxon>
        <taxon>Papilionoideae</taxon>
        <taxon>50 kb inversion clade</taxon>
        <taxon>NPAAA clade</taxon>
        <taxon>Hologalegina</taxon>
        <taxon>robinioid clade</taxon>
        <taxon>Loteae</taxon>
        <taxon>Lotus</taxon>
    </lineage>
</organism>
<sequence length="12" mass="1432">MHSGINLDLFRE</sequence>